<name>A0AAV1GQL2_XYRNO</name>
<feature type="region of interest" description="Disordered" evidence="5">
    <location>
        <begin position="53"/>
        <end position="114"/>
    </location>
</feature>
<evidence type="ECO:0000256" key="3">
    <source>
        <dbReference type="ARBA" id="ARBA00022771"/>
    </source>
</evidence>
<feature type="domain" description="PHD-type" evidence="6">
    <location>
        <begin position="602"/>
        <end position="707"/>
    </location>
</feature>
<evidence type="ECO:0000256" key="2">
    <source>
        <dbReference type="ARBA" id="ARBA00022723"/>
    </source>
</evidence>
<dbReference type="AlphaFoldDB" id="A0AAV1GQL2"/>
<keyword evidence="1" id="KW-0597">Phosphoprotein</keyword>
<gene>
    <name evidence="7" type="ORF">XNOV1_A000620</name>
</gene>
<feature type="compositionally biased region" description="Low complexity" evidence="5">
    <location>
        <begin position="207"/>
        <end position="229"/>
    </location>
</feature>
<dbReference type="GO" id="GO:0006357">
    <property type="term" value="P:regulation of transcription by RNA polymerase II"/>
    <property type="evidence" value="ECO:0007669"/>
    <property type="project" value="TreeGrafter"/>
</dbReference>
<evidence type="ECO:0000256" key="5">
    <source>
        <dbReference type="SAM" id="MobiDB-lite"/>
    </source>
</evidence>
<feature type="compositionally biased region" description="Basic and acidic residues" evidence="5">
    <location>
        <begin position="60"/>
        <end position="73"/>
    </location>
</feature>
<dbReference type="InterPro" id="IPR052440">
    <property type="entry name" value="Trans_Reg/Chrom_Remod"/>
</dbReference>
<feature type="compositionally biased region" description="Basic residues" evidence="5">
    <location>
        <begin position="292"/>
        <end position="302"/>
    </location>
</feature>
<feature type="region of interest" description="Disordered" evidence="5">
    <location>
        <begin position="135"/>
        <end position="160"/>
    </location>
</feature>
<dbReference type="PROSITE" id="PS51805">
    <property type="entry name" value="EPHD"/>
    <property type="match status" value="1"/>
</dbReference>
<feature type="compositionally biased region" description="Low complexity" evidence="5">
    <location>
        <begin position="78"/>
        <end position="92"/>
    </location>
</feature>
<dbReference type="GO" id="GO:0005634">
    <property type="term" value="C:nucleus"/>
    <property type="evidence" value="ECO:0007669"/>
    <property type="project" value="TreeGrafter"/>
</dbReference>
<dbReference type="PANTHER" id="PTHR14955">
    <property type="entry name" value="RETINOIC ACID INDUCED 1/TRANSCRIPTION FACTOR 20"/>
    <property type="match status" value="1"/>
</dbReference>
<keyword evidence="3" id="KW-0863">Zinc-finger</keyword>
<dbReference type="InterPro" id="IPR013083">
    <property type="entry name" value="Znf_RING/FYVE/PHD"/>
</dbReference>
<dbReference type="GO" id="GO:0008270">
    <property type="term" value="F:zinc ion binding"/>
    <property type="evidence" value="ECO:0007669"/>
    <property type="project" value="UniProtKB-KW"/>
</dbReference>
<protein>
    <submittedName>
        <fullName evidence="7">Transcription factor 20-like</fullName>
    </submittedName>
</protein>
<evidence type="ECO:0000256" key="4">
    <source>
        <dbReference type="ARBA" id="ARBA00022833"/>
    </source>
</evidence>
<feature type="region of interest" description="Disordered" evidence="5">
    <location>
        <begin position="274"/>
        <end position="461"/>
    </location>
</feature>
<feature type="compositionally biased region" description="Basic residues" evidence="5">
    <location>
        <begin position="439"/>
        <end position="452"/>
    </location>
</feature>
<keyword evidence="8" id="KW-1185">Reference proteome</keyword>
<accession>A0AAV1GQL2</accession>
<keyword evidence="2" id="KW-0479">Metal-binding</keyword>
<feature type="compositionally biased region" description="Basic and acidic residues" evidence="5">
    <location>
        <begin position="280"/>
        <end position="291"/>
    </location>
</feature>
<evidence type="ECO:0000259" key="6">
    <source>
        <dbReference type="PROSITE" id="PS51805"/>
    </source>
</evidence>
<organism evidence="7 8">
    <name type="scientific">Xyrichtys novacula</name>
    <name type="common">Pearly razorfish</name>
    <name type="synonym">Hemipteronotus novacula</name>
    <dbReference type="NCBI Taxonomy" id="13765"/>
    <lineage>
        <taxon>Eukaryota</taxon>
        <taxon>Metazoa</taxon>
        <taxon>Chordata</taxon>
        <taxon>Craniata</taxon>
        <taxon>Vertebrata</taxon>
        <taxon>Euteleostomi</taxon>
        <taxon>Actinopterygii</taxon>
        <taxon>Neopterygii</taxon>
        <taxon>Teleostei</taxon>
        <taxon>Neoteleostei</taxon>
        <taxon>Acanthomorphata</taxon>
        <taxon>Eupercaria</taxon>
        <taxon>Labriformes</taxon>
        <taxon>Labridae</taxon>
        <taxon>Xyrichtys</taxon>
    </lineage>
</organism>
<dbReference type="Proteomes" id="UP001178508">
    <property type="component" value="Chromosome 16"/>
</dbReference>
<feature type="region of interest" description="Disordered" evidence="5">
    <location>
        <begin position="246"/>
        <end position="265"/>
    </location>
</feature>
<proteinExistence type="predicted"/>
<evidence type="ECO:0000313" key="8">
    <source>
        <dbReference type="Proteomes" id="UP001178508"/>
    </source>
</evidence>
<feature type="compositionally biased region" description="Polar residues" evidence="5">
    <location>
        <begin position="384"/>
        <end position="398"/>
    </location>
</feature>
<dbReference type="SMART" id="SM00249">
    <property type="entry name" value="PHD"/>
    <property type="match status" value="1"/>
</dbReference>
<feature type="compositionally biased region" description="Basic residues" evidence="5">
    <location>
        <begin position="415"/>
        <end position="424"/>
    </location>
</feature>
<feature type="region of interest" description="Disordered" evidence="5">
    <location>
        <begin position="197"/>
        <end position="231"/>
    </location>
</feature>
<feature type="compositionally biased region" description="Polar residues" evidence="5">
    <location>
        <begin position="306"/>
        <end position="316"/>
    </location>
</feature>
<reference evidence="7" key="1">
    <citation type="submission" date="2023-08" db="EMBL/GenBank/DDBJ databases">
        <authorList>
            <person name="Alioto T."/>
            <person name="Alioto T."/>
            <person name="Gomez Garrido J."/>
        </authorList>
    </citation>
    <scope>NUCLEOTIDE SEQUENCE</scope>
</reference>
<evidence type="ECO:0000313" key="7">
    <source>
        <dbReference type="EMBL" id="CAJ1075897.1"/>
    </source>
</evidence>
<dbReference type="Pfam" id="PF13771">
    <property type="entry name" value="zf-HC5HC2H"/>
    <property type="match status" value="1"/>
</dbReference>
<dbReference type="InterPro" id="IPR001965">
    <property type="entry name" value="Znf_PHD"/>
</dbReference>
<keyword evidence="4" id="KW-0862">Zinc</keyword>
<feature type="compositionally biased region" description="Polar residues" evidence="5">
    <location>
        <begin position="347"/>
        <end position="371"/>
    </location>
</feature>
<dbReference type="PANTHER" id="PTHR14955:SF8">
    <property type="entry name" value="SI:CH211-165G14.1-RELATED"/>
    <property type="match status" value="1"/>
</dbReference>
<sequence>MIFSSSFVHFVPVGWTERSEPTFANPEQTQVMDVSPQDSSLLVMDLSKGFSVPSLTPRQAEAKKPEWYHRRPSSEIGPSYRSRPSSSYSSLDPSPPVLCGDMDQSPESLGDYMNSSLPPRLDLYRDGVHSGLWHPGFYRPDQTGGPGPESSGGEESDSGSDVIFLVSSSKEPLLCSPFIQDGVRHIVEPLSPAVSSLDEGRGCCHLPQPLSSPSPDSSYSDESSDSSVDIPVHHARPVVLLSDLSTVFRNPPESTGDISSEDSDVIEVSITNEKKKKKSVCKEKETGDTSHRKVRRSSRTRKSISDLSASPGSTGRSVLRRRAKNDAVGIYNESGDSYDLMGFAERLSSSEADESLSQQNESQTQSLNSGESETDTKTKRTSVQRETPPSPQRVTNSVSRKRKKPQTAVTTQELRRKKQKQKSKIKPEPPNSQAANKKPPLRRRRRKCRSKKTTASTRFPPAEPEIKLRCISVKEEKKKEKKSGSFYPFVRVELGRCSVINYQEEVDTIRSSREGQGQTGTRSSPGFIPNSSCFQLGRSGLESQAQTTLRCCLCGETANAISLGDLHGPYLSAAPSVDYQDQDQDLRTAQMQDLHEPTDSGSVKSSDGLSCSAVRSSQVFPHLDECWIHEDCGIWSAGIYLVKGKLYGLWEAAELAQRTVCSACRQAGAIMGCFQKSCPSNYHYRCAIQSGCVLNEENFSILCPEHKNKSFTRADKRHRR</sequence>
<dbReference type="Gene3D" id="3.30.40.10">
    <property type="entry name" value="Zinc/RING finger domain, C3HC4 (zinc finger)"/>
    <property type="match status" value="1"/>
</dbReference>
<evidence type="ECO:0000256" key="1">
    <source>
        <dbReference type="ARBA" id="ARBA00022553"/>
    </source>
</evidence>
<dbReference type="EMBL" id="OY660879">
    <property type="protein sequence ID" value="CAJ1075897.1"/>
    <property type="molecule type" value="Genomic_DNA"/>
</dbReference>
<dbReference type="InterPro" id="IPR034732">
    <property type="entry name" value="EPHD"/>
</dbReference>
<feature type="compositionally biased region" description="Polar residues" evidence="5">
    <location>
        <begin position="246"/>
        <end position="258"/>
    </location>
</feature>